<gene>
    <name evidence="4" type="ORF">AMETH_5288</name>
</gene>
<dbReference type="Gene3D" id="2.30.110.10">
    <property type="entry name" value="Electron Transport, Fmn-binding Protein, Chain A"/>
    <property type="match status" value="1"/>
</dbReference>
<dbReference type="Proteomes" id="UP000062973">
    <property type="component" value="Chromosome"/>
</dbReference>
<comment type="similarity">
    <text evidence="1">Belongs to the non-flavoprotein flavin reductase family.</text>
</comment>
<dbReference type="InterPro" id="IPR012349">
    <property type="entry name" value="Split_barrel_FMN-bd"/>
</dbReference>
<dbReference type="Pfam" id="PF01613">
    <property type="entry name" value="Flavin_Reduct"/>
    <property type="match status" value="1"/>
</dbReference>
<evidence type="ECO:0000256" key="2">
    <source>
        <dbReference type="ARBA" id="ARBA00023002"/>
    </source>
</evidence>
<dbReference type="PANTHER" id="PTHR30466:SF11">
    <property type="entry name" value="FLAVIN-DEPENDENT MONOOXYGENASE, REDUCTASE SUBUNIT HSAB"/>
    <property type="match status" value="1"/>
</dbReference>
<dbReference type="GO" id="GO:0042602">
    <property type="term" value="F:riboflavin reductase (NADPH) activity"/>
    <property type="evidence" value="ECO:0007669"/>
    <property type="project" value="TreeGrafter"/>
</dbReference>
<dbReference type="AlphaFoldDB" id="A0A076N3J1"/>
<name>A0A076N3J1_AMYME</name>
<evidence type="ECO:0000313" key="5">
    <source>
        <dbReference type="Proteomes" id="UP000062973"/>
    </source>
</evidence>
<keyword evidence="2" id="KW-0560">Oxidoreductase</keyword>
<feature type="domain" description="Flavin reductase like" evidence="3">
    <location>
        <begin position="11"/>
        <end position="153"/>
    </location>
</feature>
<dbReference type="SUPFAM" id="SSF50475">
    <property type="entry name" value="FMN-binding split barrel"/>
    <property type="match status" value="1"/>
</dbReference>
<dbReference type="RefSeq" id="WP_017984225.1">
    <property type="nucleotide sequence ID" value="NZ_AQUL01000001.1"/>
</dbReference>
<accession>A0A076N3J1</accession>
<dbReference type="SMART" id="SM00903">
    <property type="entry name" value="Flavin_Reduct"/>
    <property type="match status" value="1"/>
</dbReference>
<evidence type="ECO:0000313" key="4">
    <source>
        <dbReference type="EMBL" id="AIJ25380.1"/>
    </source>
</evidence>
<dbReference type="KEGG" id="amq:AMETH_5288"/>
<dbReference type="PATRIC" id="fig|1068978.7.peg.5678"/>
<dbReference type="STRING" id="1068978.AMETH_5288"/>
<dbReference type="PANTHER" id="PTHR30466">
    <property type="entry name" value="FLAVIN REDUCTASE"/>
    <property type="match status" value="1"/>
</dbReference>
<reference evidence="4 5" key="1">
    <citation type="submission" date="2014-07" db="EMBL/GenBank/DDBJ databases">
        <title>Whole Genome Sequence of the Amycolatopsis methanolica 239.</title>
        <authorList>
            <person name="Tang B."/>
        </authorList>
    </citation>
    <scope>NUCLEOTIDE SEQUENCE [LARGE SCALE GENOMIC DNA]</scope>
    <source>
        <strain evidence="4 5">239</strain>
    </source>
</reference>
<sequence>MIDGTTLRAAFGQFPSGVAAVCALVGGEPVGMAASTFTAVSLDPPLVSVCVRKASRTWRTLRAAPELGVSVLSAGQGGICRSLAMPEGDRFAGVPWVARGGAVLVEDSALQLECRLTGEVDAGDHVIALLGITALRDFPGAEPVVFHRSTFRVLR</sequence>
<dbReference type="EMBL" id="CP009110">
    <property type="protein sequence ID" value="AIJ25380.1"/>
    <property type="molecule type" value="Genomic_DNA"/>
</dbReference>
<protein>
    <submittedName>
        <fullName evidence="4">Flavin reductase like domain-containing protein</fullName>
    </submittedName>
</protein>
<keyword evidence="5" id="KW-1185">Reference proteome</keyword>
<proteinExistence type="inferred from homology"/>
<dbReference type="InterPro" id="IPR050268">
    <property type="entry name" value="NADH-dep_flavin_reductase"/>
</dbReference>
<evidence type="ECO:0000259" key="3">
    <source>
        <dbReference type="SMART" id="SM00903"/>
    </source>
</evidence>
<dbReference type="HOGENOM" id="CLU_059021_1_3_11"/>
<dbReference type="InterPro" id="IPR002563">
    <property type="entry name" value="Flavin_Rdtase-like_dom"/>
</dbReference>
<dbReference type="GO" id="GO:0010181">
    <property type="term" value="F:FMN binding"/>
    <property type="evidence" value="ECO:0007669"/>
    <property type="project" value="InterPro"/>
</dbReference>
<evidence type="ECO:0000256" key="1">
    <source>
        <dbReference type="ARBA" id="ARBA00008898"/>
    </source>
</evidence>
<dbReference type="OrthoDB" id="9792858at2"/>
<dbReference type="eggNOG" id="COG1853">
    <property type="taxonomic scope" value="Bacteria"/>
</dbReference>
<organism evidence="4 5">
    <name type="scientific">Amycolatopsis methanolica 239</name>
    <dbReference type="NCBI Taxonomy" id="1068978"/>
    <lineage>
        <taxon>Bacteria</taxon>
        <taxon>Bacillati</taxon>
        <taxon>Actinomycetota</taxon>
        <taxon>Actinomycetes</taxon>
        <taxon>Pseudonocardiales</taxon>
        <taxon>Pseudonocardiaceae</taxon>
        <taxon>Amycolatopsis</taxon>
        <taxon>Amycolatopsis methanolica group</taxon>
    </lineage>
</organism>